<evidence type="ECO:0000313" key="1">
    <source>
        <dbReference type="EMBL" id="KAF0903211.1"/>
    </source>
</evidence>
<reference evidence="1 2" key="1">
    <citation type="submission" date="2019-11" db="EMBL/GenBank/DDBJ databases">
        <title>Whole genome sequence of Oryza granulata.</title>
        <authorList>
            <person name="Li W."/>
        </authorList>
    </citation>
    <scope>NUCLEOTIDE SEQUENCE [LARGE SCALE GENOMIC DNA]</scope>
    <source>
        <strain evidence="2">cv. Menghai</strain>
        <tissue evidence="1">Leaf</tissue>
    </source>
</reference>
<dbReference type="Proteomes" id="UP000479710">
    <property type="component" value="Unassembled WGS sequence"/>
</dbReference>
<sequence>MDDVECAFWKVVGNDFGRRWRRDGPDQANAPRRRLTLRVTTARKGRFPVGGRRRVGSCEGGWTTCQWV</sequence>
<comment type="caution">
    <text evidence="1">The sequence shown here is derived from an EMBL/GenBank/DDBJ whole genome shotgun (WGS) entry which is preliminary data.</text>
</comment>
<accession>A0A6G1CT17</accession>
<protein>
    <submittedName>
        <fullName evidence="1">Uncharacterized protein</fullName>
    </submittedName>
</protein>
<proteinExistence type="predicted"/>
<evidence type="ECO:0000313" key="2">
    <source>
        <dbReference type="Proteomes" id="UP000479710"/>
    </source>
</evidence>
<dbReference type="EMBL" id="SPHZ02000008">
    <property type="protein sequence ID" value="KAF0903211.1"/>
    <property type="molecule type" value="Genomic_DNA"/>
</dbReference>
<dbReference type="AlphaFoldDB" id="A0A6G1CT17"/>
<organism evidence="1 2">
    <name type="scientific">Oryza meyeriana var. granulata</name>
    <dbReference type="NCBI Taxonomy" id="110450"/>
    <lineage>
        <taxon>Eukaryota</taxon>
        <taxon>Viridiplantae</taxon>
        <taxon>Streptophyta</taxon>
        <taxon>Embryophyta</taxon>
        <taxon>Tracheophyta</taxon>
        <taxon>Spermatophyta</taxon>
        <taxon>Magnoliopsida</taxon>
        <taxon>Liliopsida</taxon>
        <taxon>Poales</taxon>
        <taxon>Poaceae</taxon>
        <taxon>BOP clade</taxon>
        <taxon>Oryzoideae</taxon>
        <taxon>Oryzeae</taxon>
        <taxon>Oryzinae</taxon>
        <taxon>Oryza</taxon>
        <taxon>Oryza meyeriana</taxon>
    </lineage>
</organism>
<name>A0A6G1CT17_9ORYZ</name>
<gene>
    <name evidence="1" type="ORF">E2562_025779</name>
</gene>
<keyword evidence="2" id="KW-1185">Reference proteome</keyword>